<proteinExistence type="predicted"/>
<dbReference type="PIRSF" id="PIRSF021287">
    <property type="entry name" value="Biofilm_formation_YmcA"/>
    <property type="match status" value="1"/>
</dbReference>
<reference evidence="2" key="1">
    <citation type="submission" date="2021-05" db="EMBL/GenBank/DDBJ databases">
        <title>Infant gut strain persistence is associated with maternal origin, phylogeny, and functional potential including surface adhesion and iron acquisition.</title>
        <authorList>
            <person name="Lou Y.C."/>
        </authorList>
    </citation>
    <scope>NUCLEOTIDE SEQUENCE</scope>
    <source>
        <strain evidence="2">L3_122_031G1_dasL3_122_031G1_maxbin2.maxbin.025s ta_sub</strain>
    </source>
</reference>
<dbReference type="InterPro" id="IPR052767">
    <property type="entry name" value="Bact_com_dev_regulator"/>
</dbReference>
<dbReference type="InterPro" id="IPR023378">
    <property type="entry name" value="YheA/YmcA-like_dom_sf"/>
</dbReference>
<dbReference type="Pfam" id="PF06133">
    <property type="entry name" value="Com_YlbF"/>
    <property type="match status" value="1"/>
</dbReference>
<sequence length="119" mass="13943">MNTLHQDFQKAKEELIDLLKRHEAVLAFQEAEKAIEQIPQISDLAGQMKSYQQEAVLFQKIEKQRAYEEAGEQADLIQNELENLPIVQDYRQKMQDASDLIQYVTKSIEERINEELRHG</sequence>
<evidence type="ECO:0000313" key="4">
    <source>
        <dbReference type="Proteomes" id="UP000703822"/>
    </source>
</evidence>
<reference evidence="3" key="2">
    <citation type="submission" date="2023-07" db="EMBL/GenBank/DDBJ databases">
        <title>SVep1, a Temperate Phage of Human Oral Commensal Streptococcus vestibularis.</title>
        <authorList>
            <person name="Wu M."/>
            <person name="Zhu Y."/>
            <person name="Li Y."/>
        </authorList>
    </citation>
    <scope>NUCLEOTIDE SEQUENCE</scope>
    <source>
        <strain evidence="3">SVE8</strain>
    </source>
</reference>
<accession>A0A3E4XA98</accession>
<name>A0A3E4XA98_STRVE</name>
<dbReference type="SUPFAM" id="SSF158622">
    <property type="entry name" value="YheA/YmcA-like"/>
    <property type="match status" value="1"/>
</dbReference>
<evidence type="ECO:0000313" key="2">
    <source>
        <dbReference type="EMBL" id="MBS6097553.1"/>
    </source>
</evidence>
<dbReference type="Proteomes" id="UP001172310">
    <property type="component" value="Unassembled WGS sequence"/>
</dbReference>
<organism evidence="2 4">
    <name type="scientific">Streptococcus vestibularis</name>
    <dbReference type="NCBI Taxonomy" id="1343"/>
    <lineage>
        <taxon>Bacteria</taxon>
        <taxon>Bacillati</taxon>
        <taxon>Bacillota</taxon>
        <taxon>Bacilli</taxon>
        <taxon>Lactobacillales</taxon>
        <taxon>Streptococcaceae</taxon>
        <taxon>Streptococcus</taxon>
    </lineage>
</organism>
<protein>
    <submittedName>
        <fullName evidence="2">YlbF family regulator</fullName>
    </submittedName>
</protein>
<dbReference type="Gene3D" id="1.20.1500.10">
    <property type="entry name" value="YheA/YmcA-like"/>
    <property type="match status" value="1"/>
</dbReference>
<gene>
    <name evidence="2" type="ORF">KH901_03635</name>
    <name evidence="3" type="ORF">QY913_06985</name>
</gene>
<dbReference type="EMBL" id="JAUJGC010000029">
    <property type="protein sequence ID" value="MDN5269859.1"/>
    <property type="molecule type" value="Genomic_DNA"/>
</dbReference>
<feature type="coiled-coil region" evidence="1">
    <location>
        <begin position="1"/>
        <end position="32"/>
    </location>
</feature>
<comment type="caution">
    <text evidence="2">The sequence shown here is derived from an EMBL/GenBank/DDBJ whole genome shotgun (WGS) entry which is preliminary data.</text>
</comment>
<dbReference type="AlphaFoldDB" id="A0A3E4XA98"/>
<dbReference type="EMBL" id="JAHAGS010000055">
    <property type="protein sequence ID" value="MBS6097553.1"/>
    <property type="molecule type" value="Genomic_DNA"/>
</dbReference>
<dbReference type="PANTHER" id="PTHR38448:SF1">
    <property type="entry name" value="YLBF FAMILY REGULATOR"/>
    <property type="match status" value="1"/>
</dbReference>
<evidence type="ECO:0000256" key="1">
    <source>
        <dbReference type="SAM" id="Coils"/>
    </source>
</evidence>
<dbReference type="RefSeq" id="WP_064519749.1">
    <property type="nucleotide sequence ID" value="NZ_CABMFU010000019.1"/>
</dbReference>
<dbReference type="InterPro" id="IPR010368">
    <property type="entry name" value="Com_YlbF"/>
</dbReference>
<dbReference type="PANTHER" id="PTHR38448">
    <property type="entry name" value="REGULATORY PROTEIN YLBF-RELATED"/>
    <property type="match status" value="1"/>
</dbReference>
<dbReference type="InterPro" id="IPR016783">
    <property type="entry name" value="Biofilm_formation_YmcA"/>
</dbReference>
<dbReference type="Proteomes" id="UP000703822">
    <property type="component" value="Unassembled WGS sequence"/>
</dbReference>
<evidence type="ECO:0000313" key="3">
    <source>
        <dbReference type="EMBL" id="MDN5269859.1"/>
    </source>
</evidence>
<keyword evidence="1" id="KW-0175">Coiled coil</keyword>